<feature type="compositionally biased region" description="Polar residues" evidence="1">
    <location>
        <begin position="21"/>
        <end position="51"/>
    </location>
</feature>
<feature type="region of interest" description="Disordered" evidence="1">
    <location>
        <begin position="1"/>
        <end position="114"/>
    </location>
</feature>
<dbReference type="AlphaFoldDB" id="A0A0C2XXP0"/>
<reference evidence="2 3" key="1">
    <citation type="submission" date="2014-04" db="EMBL/GenBank/DDBJ databases">
        <authorList>
            <consortium name="DOE Joint Genome Institute"/>
            <person name="Kuo A."/>
            <person name="Zuccaro A."/>
            <person name="Kohler A."/>
            <person name="Nagy L.G."/>
            <person name="Floudas D."/>
            <person name="Copeland A."/>
            <person name="Barry K.W."/>
            <person name="Cichocki N."/>
            <person name="Veneault-Fourrey C."/>
            <person name="LaButti K."/>
            <person name="Lindquist E.A."/>
            <person name="Lipzen A."/>
            <person name="Lundell T."/>
            <person name="Morin E."/>
            <person name="Murat C."/>
            <person name="Sun H."/>
            <person name="Tunlid A."/>
            <person name="Henrissat B."/>
            <person name="Grigoriev I.V."/>
            <person name="Hibbett D.S."/>
            <person name="Martin F."/>
            <person name="Nordberg H.P."/>
            <person name="Cantor M.N."/>
            <person name="Hua S.X."/>
        </authorList>
    </citation>
    <scope>NUCLEOTIDE SEQUENCE [LARGE SCALE GENOMIC DNA]</scope>
    <source>
        <strain evidence="2 3">MAFF 305830</strain>
    </source>
</reference>
<feature type="compositionally biased region" description="Basic and acidic residues" evidence="1">
    <location>
        <begin position="215"/>
        <end position="225"/>
    </location>
</feature>
<gene>
    <name evidence="2" type="ORF">M408DRAFT_326280</name>
</gene>
<sequence>MSSRPTPTTPIAIGSRRRSASESSNDSNMPGLSPTSSSNQSPPLPTAQSPVLPSKAIPSSPILSYFYNKDGAPKSPGTMRPTLSSLPPAPAAMDKDGNGPKSPLSPVLGHHRAMSMSSGWPKFPVSNAPVVKDAQERGAGIFRRLSISGASPFQRPTVPFNEPTNQDITMNSLHRAQSISEGSSTIPRSRPHGRRATLSPGDTPRPRAPSPIGERMLKGHFDGFV</sequence>
<feature type="compositionally biased region" description="Polar residues" evidence="1">
    <location>
        <begin position="175"/>
        <end position="187"/>
    </location>
</feature>
<dbReference type="Proteomes" id="UP000054097">
    <property type="component" value="Unassembled WGS sequence"/>
</dbReference>
<reference evidence="3" key="2">
    <citation type="submission" date="2015-01" db="EMBL/GenBank/DDBJ databases">
        <title>Evolutionary Origins and Diversification of the Mycorrhizal Mutualists.</title>
        <authorList>
            <consortium name="DOE Joint Genome Institute"/>
            <consortium name="Mycorrhizal Genomics Consortium"/>
            <person name="Kohler A."/>
            <person name="Kuo A."/>
            <person name="Nagy L.G."/>
            <person name="Floudas D."/>
            <person name="Copeland A."/>
            <person name="Barry K.W."/>
            <person name="Cichocki N."/>
            <person name="Veneault-Fourrey C."/>
            <person name="LaButti K."/>
            <person name="Lindquist E.A."/>
            <person name="Lipzen A."/>
            <person name="Lundell T."/>
            <person name="Morin E."/>
            <person name="Murat C."/>
            <person name="Riley R."/>
            <person name="Ohm R."/>
            <person name="Sun H."/>
            <person name="Tunlid A."/>
            <person name="Henrissat B."/>
            <person name="Grigoriev I.V."/>
            <person name="Hibbett D.S."/>
            <person name="Martin F."/>
        </authorList>
    </citation>
    <scope>NUCLEOTIDE SEQUENCE [LARGE SCALE GENOMIC DNA]</scope>
    <source>
        <strain evidence="3">MAFF 305830</strain>
    </source>
</reference>
<dbReference type="EMBL" id="KN824278">
    <property type="protein sequence ID" value="KIM33602.1"/>
    <property type="molecule type" value="Genomic_DNA"/>
</dbReference>
<dbReference type="OrthoDB" id="2554033at2759"/>
<name>A0A0C2XXP0_SERVB</name>
<feature type="region of interest" description="Disordered" evidence="1">
    <location>
        <begin position="175"/>
        <end position="225"/>
    </location>
</feature>
<keyword evidence="3" id="KW-1185">Reference proteome</keyword>
<evidence type="ECO:0000313" key="2">
    <source>
        <dbReference type="EMBL" id="KIM33602.1"/>
    </source>
</evidence>
<evidence type="ECO:0000313" key="3">
    <source>
        <dbReference type="Proteomes" id="UP000054097"/>
    </source>
</evidence>
<organism evidence="2 3">
    <name type="scientific">Serendipita vermifera MAFF 305830</name>
    <dbReference type="NCBI Taxonomy" id="933852"/>
    <lineage>
        <taxon>Eukaryota</taxon>
        <taxon>Fungi</taxon>
        <taxon>Dikarya</taxon>
        <taxon>Basidiomycota</taxon>
        <taxon>Agaricomycotina</taxon>
        <taxon>Agaricomycetes</taxon>
        <taxon>Sebacinales</taxon>
        <taxon>Serendipitaceae</taxon>
        <taxon>Serendipita</taxon>
    </lineage>
</organism>
<protein>
    <submittedName>
        <fullName evidence="2">Uncharacterized protein</fullName>
    </submittedName>
</protein>
<accession>A0A0C2XXP0</accession>
<proteinExistence type="predicted"/>
<evidence type="ECO:0000256" key="1">
    <source>
        <dbReference type="SAM" id="MobiDB-lite"/>
    </source>
</evidence>
<dbReference type="HOGENOM" id="CLU_1294783_0_0_1"/>